<keyword evidence="2 3" id="KW-0539">Nucleus</keyword>
<dbReference type="PANTHER" id="PTHR31602:SF10">
    <property type="entry name" value="GROWTH-REGULATING FACTOR 2"/>
    <property type="match status" value="1"/>
</dbReference>
<dbReference type="GO" id="GO:0032502">
    <property type="term" value="P:developmental process"/>
    <property type="evidence" value="ECO:0007669"/>
    <property type="project" value="InterPro"/>
</dbReference>
<protein>
    <recommendedName>
        <fullName evidence="3">Growth-regulating factor</fullName>
    </recommendedName>
</protein>
<keyword evidence="6" id="KW-1185">Reference proteome</keyword>
<reference evidence="5" key="1">
    <citation type="journal article" date="2013" name="Nat. Commun.">
        <title>Whole-genome sequencing of Oryza brachyantha reveals mechanisms underlying Oryza genome evolution.</title>
        <authorList>
            <person name="Chen J."/>
            <person name="Huang Q."/>
            <person name="Gao D."/>
            <person name="Wang J."/>
            <person name="Lang Y."/>
            <person name="Liu T."/>
            <person name="Li B."/>
            <person name="Bai Z."/>
            <person name="Luis Goicoechea J."/>
            <person name="Liang C."/>
            <person name="Chen C."/>
            <person name="Zhang W."/>
            <person name="Sun S."/>
            <person name="Liao Y."/>
            <person name="Zhang X."/>
            <person name="Yang L."/>
            <person name="Song C."/>
            <person name="Wang M."/>
            <person name="Shi J."/>
            <person name="Liu G."/>
            <person name="Liu J."/>
            <person name="Zhou H."/>
            <person name="Zhou W."/>
            <person name="Yu Q."/>
            <person name="An N."/>
            <person name="Chen Y."/>
            <person name="Cai Q."/>
            <person name="Wang B."/>
            <person name="Liu B."/>
            <person name="Min J."/>
            <person name="Huang Y."/>
            <person name="Wu H."/>
            <person name="Li Z."/>
            <person name="Zhang Y."/>
            <person name="Yin Y."/>
            <person name="Song W."/>
            <person name="Jiang J."/>
            <person name="Jackson S.A."/>
            <person name="Wing R.A."/>
            <person name="Wang J."/>
            <person name="Chen M."/>
        </authorList>
    </citation>
    <scope>NUCLEOTIDE SEQUENCE [LARGE SCALE GENOMIC DNA]</scope>
    <source>
        <strain evidence="5">cv. IRGC 101232</strain>
    </source>
</reference>
<comment type="domain">
    <text evidence="3">The QLQ domain and WRC domain may be involved in protein-protein interaction and DNA-binding, respectively.</text>
</comment>
<dbReference type="GO" id="GO:0005634">
    <property type="term" value="C:nucleus"/>
    <property type="evidence" value="ECO:0007669"/>
    <property type="project" value="UniProtKB-SubCell"/>
</dbReference>
<keyword evidence="3" id="KW-0805">Transcription regulation</keyword>
<keyword evidence="3" id="KW-0010">Activator</keyword>
<proteinExistence type="inferred from homology"/>
<dbReference type="Gramene" id="OB06G16090.1">
    <property type="protein sequence ID" value="OB06G16090.1"/>
    <property type="gene ID" value="OB06G16090"/>
</dbReference>
<dbReference type="HOGENOM" id="CLU_2516266_0_0_1"/>
<comment type="function">
    <text evidence="3">Transcription activator.</text>
</comment>
<evidence type="ECO:0000256" key="3">
    <source>
        <dbReference type="RuleBase" id="RU367127"/>
    </source>
</evidence>
<dbReference type="PROSITE" id="PS51666">
    <property type="entry name" value="QLQ"/>
    <property type="match status" value="1"/>
</dbReference>
<dbReference type="PANTHER" id="PTHR31602">
    <property type="entry name" value="GROWTH-REGULATING FACTOR 5"/>
    <property type="match status" value="1"/>
</dbReference>
<comment type="subcellular location">
    <subcellularLocation>
        <location evidence="1 3">Nucleus</location>
    </subcellularLocation>
</comment>
<evidence type="ECO:0000256" key="2">
    <source>
        <dbReference type="ARBA" id="ARBA00023242"/>
    </source>
</evidence>
<evidence type="ECO:0000259" key="4">
    <source>
        <dbReference type="PROSITE" id="PS51666"/>
    </source>
</evidence>
<dbReference type="Proteomes" id="UP000006038">
    <property type="component" value="Chromosome 6"/>
</dbReference>
<evidence type="ECO:0000313" key="5">
    <source>
        <dbReference type="EnsemblPlants" id="OB06G16090.1"/>
    </source>
</evidence>
<dbReference type="STRING" id="4533.J3MC65"/>
<dbReference type="Pfam" id="PF08880">
    <property type="entry name" value="QLQ"/>
    <property type="match status" value="1"/>
</dbReference>
<reference evidence="5" key="2">
    <citation type="submission" date="2013-04" db="UniProtKB">
        <authorList>
            <consortium name="EnsemblPlants"/>
        </authorList>
    </citation>
    <scope>IDENTIFICATION</scope>
</reference>
<dbReference type="SMART" id="SM00951">
    <property type="entry name" value="QLQ"/>
    <property type="match status" value="1"/>
</dbReference>
<keyword evidence="3" id="KW-0804">Transcription</keyword>
<accession>J3MC65</accession>
<dbReference type="GO" id="GO:0006355">
    <property type="term" value="P:regulation of DNA-templated transcription"/>
    <property type="evidence" value="ECO:0007669"/>
    <property type="project" value="InterPro"/>
</dbReference>
<dbReference type="InterPro" id="IPR014978">
    <property type="entry name" value="Gln-Leu-Gln_QLQ"/>
</dbReference>
<feature type="domain" description="QLQ" evidence="4">
    <location>
        <begin position="15"/>
        <end position="50"/>
    </location>
</feature>
<comment type="similarity">
    <text evidence="3">Belongs to the GRF family.</text>
</comment>
<name>J3MC65_ORYBR</name>
<sequence length="85" mass="9533">MMMAGRHGGGSGRCLFTATQWQELEHQALIYKYMAAGAPVPPDLLLHLRHHRDVDTAPSLAFPPHHPSHASEDYCHICPIHSYSY</sequence>
<dbReference type="AlphaFoldDB" id="J3MC65"/>
<dbReference type="InterPro" id="IPR031137">
    <property type="entry name" value="GRF"/>
</dbReference>
<dbReference type="EnsemblPlants" id="OB06G16090.1">
    <property type="protein sequence ID" value="OB06G16090.1"/>
    <property type="gene ID" value="OB06G16090"/>
</dbReference>
<dbReference type="GO" id="GO:0006351">
    <property type="term" value="P:DNA-templated transcription"/>
    <property type="evidence" value="ECO:0007669"/>
    <property type="project" value="UniProtKB-UniRule"/>
</dbReference>
<organism evidence="5">
    <name type="scientific">Oryza brachyantha</name>
    <name type="common">malo sina</name>
    <dbReference type="NCBI Taxonomy" id="4533"/>
    <lineage>
        <taxon>Eukaryota</taxon>
        <taxon>Viridiplantae</taxon>
        <taxon>Streptophyta</taxon>
        <taxon>Embryophyta</taxon>
        <taxon>Tracheophyta</taxon>
        <taxon>Spermatophyta</taxon>
        <taxon>Magnoliopsida</taxon>
        <taxon>Liliopsida</taxon>
        <taxon>Poales</taxon>
        <taxon>Poaceae</taxon>
        <taxon>BOP clade</taxon>
        <taxon>Oryzoideae</taxon>
        <taxon>Oryzeae</taxon>
        <taxon>Oryzinae</taxon>
        <taxon>Oryza</taxon>
    </lineage>
</organism>
<dbReference type="GO" id="GO:0005524">
    <property type="term" value="F:ATP binding"/>
    <property type="evidence" value="ECO:0007669"/>
    <property type="project" value="UniProtKB-UniRule"/>
</dbReference>
<evidence type="ECO:0000256" key="1">
    <source>
        <dbReference type="ARBA" id="ARBA00004123"/>
    </source>
</evidence>
<evidence type="ECO:0000313" key="6">
    <source>
        <dbReference type="Proteomes" id="UP000006038"/>
    </source>
</evidence>